<dbReference type="InterPro" id="IPR038501">
    <property type="entry name" value="Spore_GerAC_C_sf"/>
</dbReference>
<dbReference type="EMBL" id="JADCNN020000013">
    <property type="protein sequence ID" value="MBM6996984.1"/>
    <property type="molecule type" value="Genomic_DNA"/>
</dbReference>
<dbReference type="Pfam" id="PF05504">
    <property type="entry name" value="Spore_GerAC"/>
    <property type="match status" value="1"/>
</dbReference>
<keyword evidence="3" id="KW-0309">Germination</keyword>
<proteinExistence type="inferred from homology"/>
<evidence type="ECO:0000256" key="2">
    <source>
        <dbReference type="ARBA" id="ARBA00007886"/>
    </source>
</evidence>
<comment type="caution">
    <text evidence="10">The sequence shown here is derived from an EMBL/GenBank/DDBJ whole genome shotgun (WGS) entry which is preliminary data.</text>
</comment>
<dbReference type="Pfam" id="PF25198">
    <property type="entry name" value="Spore_GerAC_N"/>
    <property type="match status" value="1"/>
</dbReference>
<dbReference type="Gene3D" id="6.20.190.10">
    <property type="entry name" value="Nutrient germinant receptor protein C, domain 1"/>
    <property type="match status" value="1"/>
</dbReference>
<evidence type="ECO:0000259" key="9">
    <source>
        <dbReference type="Pfam" id="PF25198"/>
    </source>
</evidence>
<sequence>MIFPLNRLKMIFAFVICLFLSGCWSHKELTDLAIVSATGVDRKNNQWELTYQLVTPAASASGTSGGNANSGPPISVLSIQGDTLRKALANNELENTRQLHIGNNRVFVIGDEAAKYGLYSLIDTYLRNPQARETVNLFITKDNPRIVVSQLMYLEKNTGEGIHKLIDRETKNDSILPKVNMYNLASQTAGASKCAVIPELLVSGKGEPGSTKTLENTITASKVKLGGLAILKKGKLVGWVNQNEALGIAFIRNQVNKAVISFEFSGDKEGHKSKSTFEISDSSTRLKMIRKEGQVIVTANLKVKGTITDTNSPFDAIDPGVVRELERAIGDKLLRIVQEGWHAVNRMQADVVGFADIYHRKYPRRWQAIKEDWAVEFAKIQFEPTIKVTIERVGLMNQSYQKLVEE</sequence>
<accession>A0ABS2HB08</accession>
<protein>
    <submittedName>
        <fullName evidence="10">Ger(X)C family spore germination protein</fullName>
    </submittedName>
</protein>
<evidence type="ECO:0000313" key="10">
    <source>
        <dbReference type="EMBL" id="MBM6996984.1"/>
    </source>
</evidence>
<dbReference type="InterPro" id="IPR046953">
    <property type="entry name" value="Spore_GerAC-like_C"/>
</dbReference>
<dbReference type="PANTHER" id="PTHR35789">
    <property type="entry name" value="SPORE GERMINATION PROTEIN B3"/>
    <property type="match status" value="1"/>
</dbReference>
<reference evidence="10 11" key="1">
    <citation type="submission" date="2021-01" db="EMBL/GenBank/DDBJ databases">
        <title>Paenibacillus sp.nov. isolated from the rhizosphere soil of tomato plant.</title>
        <authorList>
            <person name="Thin K.K."/>
            <person name="Zhang X."/>
            <person name="He S."/>
        </authorList>
    </citation>
    <scope>NUCLEOTIDE SEQUENCE [LARGE SCALE GENOMIC DNA]</scope>
    <source>
        <strain evidence="10 11">DXFW5</strain>
    </source>
</reference>
<feature type="domain" description="Spore germination protein N-terminal" evidence="9">
    <location>
        <begin position="26"/>
        <end position="200"/>
    </location>
</feature>
<dbReference type="RefSeq" id="WP_193415351.1">
    <property type="nucleotide sequence ID" value="NZ_JADCNN020000013.1"/>
</dbReference>
<evidence type="ECO:0000256" key="1">
    <source>
        <dbReference type="ARBA" id="ARBA00004635"/>
    </source>
</evidence>
<dbReference type="NCBIfam" id="TIGR02887">
    <property type="entry name" value="spore_ger_x_C"/>
    <property type="match status" value="1"/>
</dbReference>
<evidence type="ECO:0000313" key="11">
    <source>
        <dbReference type="Proteomes" id="UP001516620"/>
    </source>
</evidence>
<evidence type="ECO:0000256" key="6">
    <source>
        <dbReference type="ARBA" id="ARBA00023139"/>
    </source>
</evidence>
<evidence type="ECO:0000256" key="4">
    <source>
        <dbReference type="ARBA" id="ARBA00022729"/>
    </source>
</evidence>
<keyword evidence="6" id="KW-0564">Palmitate</keyword>
<dbReference type="InterPro" id="IPR057336">
    <property type="entry name" value="GerAC_N"/>
</dbReference>
<keyword evidence="7" id="KW-0449">Lipoprotein</keyword>
<comment type="subcellular location">
    <subcellularLocation>
        <location evidence="1">Membrane</location>
        <topology evidence="1">Lipid-anchor</topology>
    </subcellularLocation>
</comment>
<evidence type="ECO:0000256" key="5">
    <source>
        <dbReference type="ARBA" id="ARBA00023136"/>
    </source>
</evidence>
<dbReference type="PROSITE" id="PS51257">
    <property type="entry name" value="PROKAR_LIPOPROTEIN"/>
    <property type="match status" value="1"/>
</dbReference>
<dbReference type="InterPro" id="IPR008844">
    <property type="entry name" value="Spore_GerAC-like"/>
</dbReference>
<keyword evidence="4" id="KW-0732">Signal</keyword>
<evidence type="ECO:0000259" key="8">
    <source>
        <dbReference type="Pfam" id="PF05504"/>
    </source>
</evidence>
<comment type="similarity">
    <text evidence="2">Belongs to the GerABKC lipoprotein family.</text>
</comment>
<keyword evidence="11" id="KW-1185">Reference proteome</keyword>
<feature type="domain" description="Spore germination GerAC-like C-terminal" evidence="8">
    <location>
        <begin position="227"/>
        <end position="394"/>
    </location>
</feature>
<dbReference type="Gene3D" id="3.30.300.210">
    <property type="entry name" value="Nutrient germinant receptor protein C, domain 3"/>
    <property type="match status" value="1"/>
</dbReference>
<name>A0ABS2HB08_9BACL</name>
<evidence type="ECO:0000256" key="7">
    <source>
        <dbReference type="ARBA" id="ARBA00023288"/>
    </source>
</evidence>
<organism evidence="10 11">
    <name type="scientific">Paenibacillus rhizolycopersici</name>
    <dbReference type="NCBI Taxonomy" id="2780073"/>
    <lineage>
        <taxon>Bacteria</taxon>
        <taxon>Bacillati</taxon>
        <taxon>Bacillota</taxon>
        <taxon>Bacilli</taxon>
        <taxon>Bacillales</taxon>
        <taxon>Paenibacillaceae</taxon>
        <taxon>Paenibacillus</taxon>
    </lineage>
</organism>
<keyword evidence="5" id="KW-0472">Membrane</keyword>
<dbReference type="PANTHER" id="PTHR35789:SF1">
    <property type="entry name" value="SPORE GERMINATION PROTEIN B3"/>
    <property type="match status" value="1"/>
</dbReference>
<evidence type="ECO:0000256" key="3">
    <source>
        <dbReference type="ARBA" id="ARBA00022544"/>
    </source>
</evidence>
<gene>
    <name evidence="10" type="ORF">IM700_015100</name>
</gene>
<dbReference type="Proteomes" id="UP001516620">
    <property type="component" value="Unassembled WGS sequence"/>
</dbReference>